<dbReference type="InterPro" id="IPR036909">
    <property type="entry name" value="Cyt_c-like_dom_sf"/>
</dbReference>
<evidence type="ECO:0000259" key="5">
    <source>
        <dbReference type="PROSITE" id="PS51007"/>
    </source>
</evidence>
<keyword evidence="3 4" id="KW-0408">Iron</keyword>
<evidence type="ECO:0000256" key="1">
    <source>
        <dbReference type="ARBA" id="ARBA00022617"/>
    </source>
</evidence>
<dbReference type="InterPro" id="IPR051459">
    <property type="entry name" value="Cytochrome_c-type_DH"/>
</dbReference>
<dbReference type="RefSeq" id="WP_379850252.1">
    <property type="nucleotide sequence ID" value="NZ_JBHSMA010000014.1"/>
</dbReference>
<organism evidence="6 7">
    <name type="scientific">Larkinella bovis</name>
    <dbReference type="NCBI Taxonomy" id="683041"/>
    <lineage>
        <taxon>Bacteria</taxon>
        <taxon>Pseudomonadati</taxon>
        <taxon>Bacteroidota</taxon>
        <taxon>Cytophagia</taxon>
        <taxon>Cytophagales</taxon>
        <taxon>Spirosomataceae</taxon>
        <taxon>Larkinella</taxon>
    </lineage>
</organism>
<dbReference type="Proteomes" id="UP001596106">
    <property type="component" value="Unassembled WGS sequence"/>
</dbReference>
<dbReference type="SUPFAM" id="SSF46626">
    <property type="entry name" value="Cytochrome c"/>
    <property type="match status" value="1"/>
</dbReference>
<name>A0ABW0IGH1_9BACT</name>
<dbReference type="PANTHER" id="PTHR35008">
    <property type="entry name" value="BLL4482 PROTEIN-RELATED"/>
    <property type="match status" value="1"/>
</dbReference>
<proteinExistence type="predicted"/>
<evidence type="ECO:0000313" key="7">
    <source>
        <dbReference type="Proteomes" id="UP001596106"/>
    </source>
</evidence>
<sequence length="208" mass="22263">MRRKTILSVAGTVGYGLLSGWLLQNLQACYPARGKDGMSQPIIQSMVDTAGWPARFGLGRPATAQEIAVVDIDVRPDGTGLPPGSGTVPAGQVLYAAQCVACHGATGTENATLGGRLVATSPQDRQKAIGNYWPYATTLFDYIRRAMPFNAPGSLSDQEVYSLTAYLLCLNKIVDSTAVMNAQTLPQVVMPARQFFVPDDRKGGREIK</sequence>
<keyword evidence="2 4" id="KW-0479">Metal-binding</keyword>
<dbReference type="Gene3D" id="1.10.760.10">
    <property type="entry name" value="Cytochrome c-like domain"/>
    <property type="match status" value="1"/>
</dbReference>
<dbReference type="EMBL" id="JBHSMA010000014">
    <property type="protein sequence ID" value="MFC5412589.1"/>
    <property type="molecule type" value="Genomic_DNA"/>
</dbReference>
<dbReference type="Pfam" id="PF13442">
    <property type="entry name" value="Cytochrome_CBB3"/>
    <property type="match status" value="1"/>
</dbReference>
<feature type="domain" description="Cytochrome c" evidence="5">
    <location>
        <begin position="86"/>
        <end position="171"/>
    </location>
</feature>
<evidence type="ECO:0000256" key="2">
    <source>
        <dbReference type="ARBA" id="ARBA00022723"/>
    </source>
</evidence>
<comment type="caution">
    <text evidence="6">The sequence shown here is derived from an EMBL/GenBank/DDBJ whole genome shotgun (WGS) entry which is preliminary data.</text>
</comment>
<protein>
    <submittedName>
        <fullName evidence="6">C-type cytochrome</fullName>
    </submittedName>
</protein>
<dbReference type="PANTHER" id="PTHR35008:SF8">
    <property type="entry name" value="ALCOHOL DEHYDROGENASE CYTOCHROME C SUBUNIT"/>
    <property type="match status" value="1"/>
</dbReference>
<accession>A0ABW0IGH1</accession>
<dbReference type="PROSITE" id="PS51007">
    <property type="entry name" value="CYTC"/>
    <property type="match status" value="1"/>
</dbReference>
<reference evidence="7" key="1">
    <citation type="journal article" date="2019" name="Int. J. Syst. Evol. Microbiol.">
        <title>The Global Catalogue of Microorganisms (GCM) 10K type strain sequencing project: providing services to taxonomists for standard genome sequencing and annotation.</title>
        <authorList>
            <consortium name="The Broad Institute Genomics Platform"/>
            <consortium name="The Broad Institute Genome Sequencing Center for Infectious Disease"/>
            <person name="Wu L."/>
            <person name="Ma J."/>
        </authorList>
    </citation>
    <scope>NUCLEOTIDE SEQUENCE [LARGE SCALE GENOMIC DNA]</scope>
    <source>
        <strain evidence="7">CCUG 55250</strain>
    </source>
</reference>
<dbReference type="InterPro" id="IPR009056">
    <property type="entry name" value="Cyt_c-like_dom"/>
</dbReference>
<keyword evidence="1 4" id="KW-0349">Heme</keyword>
<evidence type="ECO:0000256" key="3">
    <source>
        <dbReference type="ARBA" id="ARBA00023004"/>
    </source>
</evidence>
<evidence type="ECO:0000256" key="4">
    <source>
        <dbReference type="PROSITE-ProRule" id="PRU00433"/>
    </source>
</evidence>
<keyword evidence="7" id="KW-1185">Reference proteome</keyword>
<gene>
    <name evidence="6" type="ORF">ACFPMF_24910</name>
</gene>
<evidence type="ECO:0000313" key="6">
    <source>
        <dbReference type="EMBL" id="MFC5412589.1"/>
    </source>
</evidence>